<evidence type="ECO:0000313" key="11">
    <source>
        <dbReference type="EMBL" id="KAK3261145.1"/>
    </source>
</evidence>
<dbReference type="PANTHER" id="PTHR45624">
    <property type="entry name" value="MITOCHONDRIAL BASIC AMINO ACIDS TRANSPORTER-RELATED"/>
    <property type="match status" value="1"/>
</dbReference>
<evidence type="ECO:0000256" key="7">
    <source>
        <dbReference type="ARBA" id="ARBA00023128"/>
    </source>
</evidence>
<dbReference type="AlphaFoldDB" id="A0AAE0FK13"/>
<name>A0AAE0FK13_9CHLO</name>
<dbReference type="InterPro" id="IPR018108">
    <property type="entry name" value="MCP_transmembrane"/>
</dbReference>
<dbReference type="PANTHER" id="PTHR45624:SF10">
    <property type="entry name" value="SLC (SOLUTE CARRIER) HOMOLOG"/>
    <property type="match status" value="1"/>
</dbReference>
<keyword evidence="6" id="KW-1133">Transmembrane helix</keyword>
<sequence length="299" mass="32666">MSFHGTLHEEIGAGMFSGAFSTLCGFPLDTIKTRLQSQQSGVATSVQYKGALDCVYKVGRTDGPLSLFKGVTPKLGESLIMNSFMFVAYEYCKQQIGRNESGGGGPYQFVSAGAFSGLVTSFVSTPFDLVKIQLQLDNVRSRTLPTSAALLRQLSKRGGPFLLSRLYTGHTLNMGREVFFTSIYLGLYDSLKSGMVEDKARGASIPLTVAASASTGALAWLVCYPFDLVKTVIQGQELLNPRSKRPLVNTVEAIRTIWHVDGARGFYKGALTSTFRAMLVTSSRMVAYEWYKNNLSMFS</sequence>
<feature type="repeat" description="Solcar" evidence="9">
    <location>
        <begin position="5"/>
        <end position="95"/>
    </location>
</feature>
<feature type="repeat" description="Solcar" evidence="9">
    <location>
        <begin position="104"/>
        <end position="194"/>
    </location>
</feature>
<dbReference type="Gene3D" id="1.50.40.10">
    <property type="entry name" value="Mitochondrial carrier domain"/>
    <property type="match status" value="1"/>
</dbReference>
<dbReference type="EMBL" id="LGRX02017119">
    <property type="protein sequence ID" value="KAK3261145.1"/>
    <property type="molecule type" value="Genomic_DNA"/>
</dbReference>
<keyword evidence="8 9" id="KW-0472">Membrane</keyword>
<comment type="caution">
    <text evidence="11">The sequence shown here is derived from an EMBL/GenBank/DDBJ whole genome shotgun (WGS) entry which is preliminary data.</text>
</comment>
<accession>A0AAE0FK13</accession>
<feature type="repeat" description="Solcar" evidence="9">
    <location>
        <begin position="203"/>
        <end position="294"/>
    </location>
</feature>
<dbReference type="InterPro" id="IPR050567">
    <property type="entry name" value="Mitochondrial_Carrier"/>
</dbReference>
<comment type="similarity">
    <text evidence="2 10">Belongs to the mitochondrial carrier (TC 2.A.29) family.</text>
</comment>
<proteinExistence type="inferred from homology"/>
<evidence type="ECO:0000256" key="5">
    <source>
        <dbReference type="ARBA" id="ARBA00022737"/>
    </source>
</evidence>
<dbReference type="GO" id="GO:0022857">
    <property type="term" value="F:transmembrane transporter activity"/>
    <property type="evidence" value="ECO:0007669"/>
    <property type="project" value="TreeGrafter"/>
</dbReference>
<keyword evidence="3 10" id="KW-0813">Transport</keyword>
<evidence type="ECO:0000256" key="10">
    <source>
        <dbReference type="RuleBase" id="RU000488"/>
    </source>
</evidence>
<evidence type="ECO:0000256" key="6">
    <source>
        <dbReference type="ARBA" id="ARBA00022989"/>
    </source>
</evidence>
<evidence type="ECO:0000256" key="2">
    <source>
        <dbReference type="ARBA" id="ARBA00006375"/>
    </source>
</evidence>
<dbReference type="PROSITE" id="PS50920">
    <property type="entry name" value="SOLCAR"/>
    <property type="match status" value="3"/>
</dbReference>
<evidence type="ECO:0000313" key="12">
    <source>
        <dbReference type="Proteomes" id="UP001190700"/>
    </source>
</evidence>
<evidence type="ECO:0008006" key="13">
    <source>
        <dbReference type="Google" id="ProtNLM"/>
    </source>
</evidence>
<evidence type="ECO:0000256" key="8">
    <source>
        <dbReference type="ARBA" id="ARBA00023136"/>
    </source>
</evidence>
<keyword evidence="5" id="KW-0677">Repeat</keyword>
<dbReference type="InterPro" id="IPR023395">
    <property type="entry name" value="MCP_dom_sf"/>
</dbReference>
<comment type="subcellular location">
    <subcellularLocation>
        <location evidence="1">Mitochondrion membrane</location>
        <topology evidence="1">Multi-pass membrane protein</topology>
    </subcellularLocation>
</comment>
<evidence type="ECO:0000256" key="9">
    <source>
        <dbReference type="PROSITE-ProRule" id="PRU00282"/>
    </source>
</evidence>
<keyword evidence="7" id="KW-0496">Mitochondrion</keyword>
<reference evidence="11 12" key="1">
    <citation type="journal article" date="2015" name="Genome Biol. Evol.">
        <title>Comparative Genomics of a Bacterivorous Green Alga Reveals Evolutionary Causalities and Consequences of Phago-Mixotrophic Mode of Nutrition.</title>
        <authorList>
            <person name="Burns J.A."/>
            <person name="Paasch A."/>
            <person name="Narechania A."/>
            <person name="Kim E."/>
        </authorList>
    </citation>
    <scope>NUCLEOTIDE SEQUENCE [LARGE SCALE GENOMIC DNA]</scope>
    <source>
        <strain evidence="11 12">PLY_AMNH</strain>
    </source>
</reference>
<dbReference type="GO" id="GO:0031966">
    <property type="term" value="C:mitochondrial membrane"/>
    <property type="evidence" value="ECO:0007669"/>
    <property type="project" value="UniProtKB-SubCell"/>
</dbReference>
<dbReference type="SUPFAM" id="SSF103506">
    <property type="entry name" value="Mitochondrial carrier"/>
    <property type="match status" value="1"/>
</dbReference>
<organism evidence="11 12">
    <name type="scientific">Cymbomonas tetramitiformis</name>
    <dbReference type="NCBI Taxonomy" id="36881"/>
    <lineage>
        <taxon>Eukaryota</taxon>
        <taxon>Viridiplantae</taxon>
        <taxon>Chlorophyta</taxon>
        <taxon>Pyramimonadophyceae</taxon>
        <taxon>Pyramimonadales</taxon>
        <taxon>Pyramimonadaceae</taxon>
        <taxon>Cymbomonas</taxon>
    </lineage>
</organism>
<gene>
    <name evidence="11" type="ORF">CYMTET_29936</name>
</gene>
<evidence type="ECO:0000256" key="4">
    <source>
        <dbReference type="ARBA" id="ARBA00022692"/>
    </source>
</evidence>
<evidence type="ECO:0000256" key="3">
    <source>
        <dbReference type="ARBA" id="ARBA00022448"/>
    </source>
</evidence>
<protein>
    <recommendedName>
        <fullName evidence="13">Mitochondrial carrier protein</fullName>
    </recommendedName>
</protein>
<evidence type="ECO:0000256" key="1">
    <source>
        <dbReference type="ARBA" id="ARBA00004225"/>
    </source>
</evidence>
<keyword evidence="4 9" id="KW-0812">Transmembrane</keyword>
<dbReference type="Proteomes" id="UP001190700">
    <property type="component" value="Unassembled WGS sequence"/>
</dbReference>
<keyword evidence="12" id="KW-1185">Reference proteome</keyword>
<dbReference type="Pfam" id="PF00153">
    <property type="entry name" value="Mito_carr"/>
    <property type="match status" value="3"/>
</dbReference>